<comment type="caution">
    <text evidence="1">The sequence shown here is derived from an EMBL/GenBank/DDBJ whole genome shotgun (WGS) entry which is preliminary data.</text>
</comment>
<proteinExistence type="predicted"/>
<dbReference type="PANTHER" id="PTHR21174:SF0">
    <property type="entry name" value="HD PHOSPHOHYDROLASE FAMILY PROTEIN-RELATED"/>
    <property type="match status" value="1"/>
</dbReference>
<protein>
    <recommendedName>
        <fullName evidence="3">Metal-dependent HD superfamily phosphohydrolase</fullName>
    </recommendedName>
</protein>
<dbReference type="RefSeq" id="WP_413782109.1">
    <property type="nucleotide sequence ID" value="NZ_JAUOZS010000001.1"/>
</dbReference>
<evidence type="ECO:0000313" key="1">
    <source>
        <dbReference type="EMBL" id="MDT8903660.1"/>
    </source>
</evidence>
<reference evidence="1 2" key="1">
    <citation type="submission" date="2023-07" db="EMBL/GenBank/DDBJ databases">
        <title>The novel representative of Negativicutes class, Anaeroselena agilis gen. nov. sp. nov.</title>
        <authorList>
            <person name="Prokofeva M.I."/>
            <person name="Elcheninov A.G."/>
            <person name="Klyukina A."/>
            <person name="Kublanov I.V."/>
            <person name="Frolov E.N."/>
            <person name="Podosokorskaya O.A."/>
        </authorList>
    </citation>
    <scope>NUCLEOTIDE SEQUENCE [LARGE SCALE GENOMIC DNA]</scope>
    <source>
        <strain evidence="1 2">4137-cl</strain>
    </source>
</reference>
<dbReference type="PIRSF" id="PIRSF035170">
    <property type="entry name" value="HD_phosphohydro"/>
    <property type="match status" value="1"/>
</dbReference>
<dbReference type="PANTHER" id="PTHR21174">
    <property type="match status" value="1"/>
</dbReference>
<evidence type="ECO:0000313" key="2">
    <source>
        <dbReference type="Proteomes" id="UP001254848"/>
    </source>
</evidence>
<dbReference type="SUPFAM" id="SSF109604">
    <property type="entry name" value="HD-domain/PDEase-like"/>
    <property type="match status" value="1"/>
</dbReference>
<gene>
    <name evidence="1" type="ORF">Q4T40_20730</name>
</gene>
<sequence>MLQERWAALAARIGGCTDAAREVYEAVAGAYGSGARFYHGFEHLRCCLAELDVAAGYAADPDTLEYALWLHDLVCEPGSTANETLSAAAGHFFAGRLGAPPTFADRAATLILATRHDRPPVDGDTALLLDIDLAVLGDPWPAFAAYEAGVRREYAYVAAPLYARRRRAFLRLLLARDGIFHSAFFRERCEGQARRNLERLLAAL</sequence>
<keyword evidence="2" id="KW-1185">Reference proteome</keyword>
<name>A0ABU3P3R3_9FIRM</name>
<dbReference type="Proteomes" id="UP001254848">
    <property type="component" value="Unassembled WGS sequence"/>
</dbReference>
<dbReference type="EMBL" id="JAUOZS010000001">
    <property type="protein sequence ID" value="MDT8903660.1"/>
    <property type="molecule type" value="Genomic_DNA"/>
</dbReference>
<organism evidence="1 2">
    <name type="scientific">Anaeroselena agilis</name>
    <dbReference type="NCBI Taxonomy" id="3063788"/>
    <lineage>
        <taxon>Bacteria</taxon>
        <taxon>Bacillati</taxon>
        <taxon>Bacillota</taxon>
        <taxon>Negativicutes</taxon>
        <taxon>Acetonemataceae</taxon>
        <taxon>Anaeroselena</taxon>
    </lineage>
</organism>
<evidence type="ECO:0008006" key="3">
    <source>
        <dbReference type="Google" id="ProtNLM"/>
    </source>
</evidence>
<accession>A0ABU3P3R3</accession>
<dbReference type="InterPro" id="IPR009218">
    <property type="entry name" value="HD_phosphohydro"/>
</dbReference>